<feature type="transmembrane region" description="Helical" evidence="1">
    <location>
        <begin position="84"/>
        <end position="105"/>
    </location>
</feature>
<keyword evidence="3" id="KW-1185">Reference proteome</keyword>
<dbReference type="Proteomes" id="UP000494116">
    <property type="component" value="Unassembled WGS sequence"/>
</dbReference>
<keyword evidence="1" id="KW-0812">Transmembrane</keyword>
<evidence type="ECO:0000313" key="2">
    <source>
        <dbReference type="EMBL" id="CAB3679966.1"/>
    </source>
</evidence>
<sequence length="108" mass="11539">MTRPEKRGAAIAPMEMSRSVTLRIAAALLGGYAFTWGFVSLGVAVTFAAGMAFHDAEHMSYILGFLIYLVAFLWAFAARSLKRVWAVLAGGGAAMAVAASCVQYFKLV</sequence>
<comment type="caution">
    <text evidence="2">The sequence shown here is derived from an EMBL/GenBank/DDBJ whole genome shotgun (WGS) entry which is preliminary data.</text>
</comment>
<keyword evidence="1" id="KW-1133">Transmembrane helix</keyword>
<organism evidence="2 3">
    <name type="scientific">Achromobacter piechaudii</name>
    <dbReference type="NCBI Taxonomy" id="72556"/>
    <lineage>
        <taxon>Bacteria</taxon>
        <taxon>Pseudomonadati</taxon>
        <taxon>Pseudomonadota</taxon>
        <taxon>Betaproteobacteria</taxon>
        <taxon>Burkholderiales</taxon>
        <taxon>Alcaligenaceae</taxon>
        <taxon>Achromobacter</taxon>
    </lineage>
</organism>
<evidence type="ECO:0000256" key="1">
    <source>
        <dbReference type="SAM" id="Phobius"/>
    </source>
</evidence>
<feature type="transmembrane region" description="Helical" evidence="1">
    <location>
        <begin position="20"/>
        <end position="53"/>
    </location>
</feature>
<keyword evidence="1" id="KW-0472">Membrane</keyword>
<dbReference type="EMBL" id="CADIJS010000001">
    <property type="protein sequence ID" value="CAB3679966.1"/>
    <property type="molecule type" value="Genomic_DNA"/>
</dbReference>
<evidence type="ECO:0000313" key="3">
    <source>
        <dbReference type="Proteomes" id="UP000494116"/>
    </source>
</evidence>
<proteinExistence type="predicted"/>
<gene>
    <name evidence="2" type="ORF">LMG1873_01589</name>
</gene>
<dbReference type="RefSeq" id="WP_409360609.1">
    <property type="nucleotide sequence ID" value="NZ_CADIJS010000001.1"/>
</dbReference>
<reference evidence="2 3" key="1">
    <citation type="submission" date="2020-04" db="EMBL/GenBank/DDBJ databases">
        <authorList>
            <person name="De Canck E."/>
        </authorList>
    </citation>
    <scope>NUCLEOTIDE SEQUENCE [LARGE SCALE GENOMIC DNA]</scope>
    <source>
        <strain evidence="2 3">LMG 1873</strain>
    </source>
</reference>
<accession>A0ABN7EWF5</accession>
<feature type="transmembrane region" description="Helical" evidence="1">
    <location>
        <begin position="59"/>
        <end position="77"/>
    </location>
</feature>
<name>A0ABN7EWF5_9BURK</name>
<evidence type="ECO:0008006" key="4">
    <source>
        <dbReference type="Google" id="ProtNLM"/>
    </source>
</evidence>
<protein>
    <recommendedName>
        <fullName evidence="4">Iron uptake protein</fullName>
    </recommendedName>
</protein>